<protein>
    <submittedName>
        <fullName evidence="2">Uncharacterized protein</fullName>
    </submittedName>
</protein>
<gene>
    <name evidence="2" type="ordered locus">ETAE_p012</name>
</gene>
<keyword evidence="2" id="KW-0614">Plasmid</keyword>
<proteinExistence type="predicted"/>
<name>A0AAU8P7N3_EDWPI</name>
<geneLocation type="plasmid" evidence="2 3">
    <name>pEIB202</name>
</geneLocation>
<evidence type="ECO:0000313" key="3">
    <source>
        <dbReference type="Proteomes" id="UP000002634"/>
    </source>
</evidence>
<dbReference type="Proteomes" id="UP000002634">
    <property type="component" value="Plasmid pEIB202"/>
</dbReference>
<feature type="compositionally biased region" description="Basic and acidic residues" evidence="1">
    <location>
        <begin position="1"/>
        <end position="20"/>
    </location>
</feature>
<dbReference type="AlphaFoldDB" id="A0AAU8P7N3"/>
<sequence length="45" mass="4814">MDWQVEKQREGVAGRNHEDSNQAAPDDNAVQGDAPLHSGARGGNK</sequence>
<dbReference type="EMBL" id="CP001136">
    <property type="protein sequence ID" value="ACY86395.1"/>
    <property type="molecule type" value="Genomic_DNA"/>
</dbReference>
<dbReference type="KEGG" id="etr:ETAE_p012"/>
<organism evidence="2 3">
    <name type="scientific">Edwardsiella piscicida</name>
    <dbReference type="NCBI Taxonomy" id="1263550"/>
    <lineage>
        <taxon>Bacteria</taxon>
        <taxon>Pseudomonadati</taxon>
        <taxon>Pseudomonadota</taxon>
        <taxon>Gammaproteobacteria</taxon>
        <taxon>Enterobacterales</taxon>
        <taxon>Hafniaceae</taxon>
        <taxon>Edwardsiella</taxon>
    </lineage>
</organism>
<reference evidence="2 3" key="1">
    <citation type="journal article" date="2009" name="PLoS ONE">
        <title>Genome sequence of the versatile fish pathogen Edwardsiella tarda provides insights into its adaptation to broad host ranges and intracellular niches.</title>
        <authorList>
            <person name="Wang Q."/>
            <person name="Yang M."/>
            <person name="Xiao J."/>
            <person name="Wu H."/>
            <person name="Wang X."/>
            <person name="Lv Y."/>
            <person name="Xu L."/>
            <person name="Zheng H."/>
            <person name="Wang S."/>
            <person name="Zhao G."/>
            <person name="Liu Q."/>
            <person name="Zhang Y."/>
        </authorList>
    </citation>
    <scope>NUCLEOTIDE SEQUENCE [LARGE SCALE GENOMIC DNA]</scope>
    <source>
        <strain evidence="3">EIB202 / CCTCC M208068</strain>
    </source>
</reference>
<evidence type="ECO:0000256" key="1">
    <source>
        <dbReference type="SAM" id="MobiDB-lite"/>
    </source>
</evidence>
<feature type="region of interest" description="Disordered" evidence="1">
    <location>
        <begin position="1"/>
        <end position="45"/>
    </location>
</feature>
<keyword evidence="3" id="KW-1185">Reference proteome</keyword>
<accession>A0AAU8P7N3</accession>
<evidence type="ECO:0000313" key="2">
    <source>
        <dbReference type="EMBL" id="ACY86395.1"/>
    </source>
</evidence>